<dbReference type="GO" id="GO:0004553">
    <property type="term" value="F:hydrolase activity, hydrolyzing O-glycosyl compounds"/>
    <property type="evidence" value="ECO:0007669"/>
    <property type="project" value="InterPro"/>
</dbReference>
<keyword evidence="1" id="KW-0378">Hydrolase</keyword>
<evidence type="ECO:0000256" key="2">
    <source>
        <dbReference type="SAM" id="Phobius"/>
    </source>
</evidence>
<keyword evidence="2" id="KW-0472">Membrane</keyword>
<dbReference type="AlphaFoldDB" id="A0A9D9DGB3"/>
<reference evidence="4" key="2">
    <citation type="journal article" date="2021" name="PeerJ">
        <title>Extensive microbial diversity within the chicken gut microbiome revealed by metagenomics and culture.</title>
        <authorList>
            <person name="Gilroy R."/>
            <person name="Ravi A."/>
            <person name="Getino M."/>
            <person name="Pursley I."/>
            <person name="Horton D.L."/>
            <person name="Alikhan N.F."/>
            <person name="Baker D."/>
            <person name="Gharbi K."/>
            <person name="Hall N."/>
            <person name="Watson M."/>
            <person name="Adriaenssens E.M."/>
            <person name="Foster-Nyarko E."/>
            <person name="Jarju S."/>
            <person name="Secka A."/>
            <person name="Antonio M."/>
            <person name="Oren A."/>
            <person name="Chaudhuri R.R."/>
            <person name="La Ragione R."/>
            <person name="Hildebrand F."/>
            <person name="Pallen M.J."/>
        </authorList>
    </citation>
    <scope>NUCLEOTIDE SEQUENCE</scope>
    <source>
        <strain evidence="4">11159</strain>
    </source>
</reference>
<name>A0A9D9DGB3_9BACL</name>
<keyword evidence="3" id="KW-0732">Signal</keyword>
<dbReference type="InterPro" id="IPR036881">
    <property type="entry name" value="Glyco_hydro_3_C_sf"/>
</dbReference>
<evidence type="ECO:0000313" key="5">
    <source>
        <dbReference type="Proteomes" id="UP000823613"/>
    </source>
</evidence>
<dbReference type="EMBL" id="JADIMY010000013">
    <property type="protein sequence ID" value="MBO8427059.1"/>
    <property type="molecule type" value="Genomic_DNA"/>
</dbReference>
<evidence type="ECO:0000256" key="1">
    <source>
        <dbReference type="ARBA" id="ARBA00022801"/>
    </source>
</evidence>
<evidence type="ECO:0000313" key="4">
    <source>
        <dbReference type="EMBL" id="MBO8427059.1"/>
    </source>
</evidence>
<gene>
    <name evidence="4" type="ORF">IAC58_00655</name>
</gene>
<feature type="transmembrane region" description="Helical" evidence="2">
    <location>
        <begin position="83"/>
        <end position="103"/>
    </location>
</feature>
<evidence type="ECO:0000256" key="3">
    <source>
        <dbReference type="SAM" id="SignalP"/>
    </source>
</evidence>
<organism evidence="4 5">
    <name type="scientific">Candidatus Onthovivens merdipullorum</name>
    <dbReference type="NCBI Taxonomy" id="2840889"/>
    <lineage>
        <taxon>Bacteria</taxon>
        <taxon>Bacillati</taxon>
        <taxon>Bacillota</taxon>
        <taxon>Bacilli</taxon>
        <taxon>Bacillales</taxon>
        <taxon>Candidatus Onthovivens</taxon>
    </lineage>
</organism>
<reference evidence="4" key="1">
    <citation type="submission" date="2020-10" db="EMBL/GenBank/DDBJ databases">
        <authorList>
            <person name="Gilroy R."/>
        </authorList>
    </citation>
    <scope>NUCLEOTIDE SEQUENCE</scope>
    <source>
        <strain evidence="4">11159</strain>
    </source>
</reference>
<feature type="signal peptide" evidence="3">
    <location>
        <begin position="1"/>
        <end position="20"/>
    </location>
</feature>
<sequence>MRGKISVLFISILFSSFSLNSIKNKTDRTYDTQHNIIKEIRIDENSDTTLKIALEGTVLLKNDYNVLPLKPTDDIAITNYNDAIFGGGVIIDILISLGLYFLFKKKKNVK</sequence>
<proteinExistence type="predicted"/>
<dbReference type="GO" id="GO:0005975">
    <property type="term" value="P:carbohydrate metabolic process"/>
    <property type="evidence" value="ECO:0007669"/>
    <property type="project" value="InterPro"/>
</dbReference>
<keyword evidence="2" id="KW-1133">Transmembrane helix</keyword>
<feature type="chain" id="PRO_5039219068" evidence="3">
    <location>
        <begin position="21"/>
        <end position="110"/>
    </location>
</feature>
<keyword evidence="2" id="KW-0812">Transmembrane</keyword>
<accession>A0A9D9DGB3</accession>
<protein>
    <submittedName>
        <fullName evidence="4">Uncharacterized protein</fullName>
    </submittedName>
</protein>
<dbReference type="Gene3D" id="3.40.50.1700">
    <property type="entry name" value="Glycoside hydrolase family 3 C-terminal domain"/>
    <property type="match status" value="1"/>
</dbReference>
<dbReference type="Proteomes" id="UP000823613">
    <property type="component" value="Unassembled WGS sequence"/>
</dbReference>
<comment type="caution">
    <text evidence="4">The sequence shown here is derived from an EMBL/GenBank/DDBJ whole genome shotgun (WGS) entry which is preliminary data.</text>
</comment>